<dbReference type="HOGENOM" id="CLU_3295264_0_0_6"/>
<name>W0MY69_PSESX</name>
<dbReference type="STRING" id="1357279.N018_07995"/>
<dbReference type="AlphaFoldDB" id="W0MY69"/>
<gene>
    <name evidence="1" type="ORF">N018_07995</name>
</gene>
<organism evidence="1 2">
    <name type="scientific">Pseudomonas syringae CC1557</name>
    <dbReference type="NCBI Taxonomy" id="1357279"/>
    <lineage>
        <taxon>Bacteria</taxon>
        <taxon>Pseudomonadati</taxon>
        <taxon>Pseudomonadota</taxon>
        <taxon>Gammaproteobacteria</taxon>
        <taxon>Pseudomonadales</taxon>
        <taxon>Pseudomonadaceae</taxon>
        <taxon>Pseudomonas</taxon>
        <taxon>Pseudomonas syringae</taxon>
    </lineage>
</organism>
<proteinExistence type="predicted"/>
<reference evidence="1 2" key="1">
    <citation type="submission" date="2013-12" db="EMBL/GenBank/DDBJ databases">
        <title>Interactions Between Genome Architecture and Virulence Genes in Pseudomonas syringae, strain CC1557 as a model.</title>
        <authorList>
            <person name="Baltrus D."/>
            <person name="Hockett K."/>
            <person name="Karlsrud E."/>
            <person name="Dougherty K."/>
            <person name="Nishimura M."/>
        </authorList>
    </citation>
    <scope>NUCLEOTIDE SEQUENCE [LARGE SCALE GENOMIC DNA]</scope>
    <source>
        <strain evidence="1 2">CC1557</strain>
    </source>
</reference>
<evidence type="ECO:0000313" key="2">
    <source>
        <dbReference type="Proteomes" id="UP000019089"/>
    </source>
</evidence>
<protein>
    <submittedName>
        <fullName evidence="1">Uncharacterized protein</fullName>
    </submittedName>
</protein>
<sequence length="40" mass="4441">MAIIIFIRNENKASLNGPANDGRTGDQRFLQLLPGRIVCQ</sequence>
<dbReference type="KEGG" id="psyr:N018_07995"/>
<accession>W0MY69</accession>
<evidence type="ECO:0000313" key="1">
    <source>
        <dbReference type="EMBL" id="AHG43524.1"/>
    </source>
</evidence>
<dbReference type="EMBL" id="CP007014">
    <property type="protein sequence ID" value="AHG43524.1"/>
    <property type="molecule type" value="Genomic_DNA"/>
</dbReference>
<dbReference type="Proteomes" id="UP000019089">
    <property type="component" value="Chromosome"/>
</dbReference>